<dbReference type="SMART" id="SM00579">
    <property type="entry name" value="FBD"/>
    <property type="match status" value="2"/>
</dbReference>
<evidence type="ECO:0000313" key="3">
    <source>
        <dbReference type="Proteomes" id="UP000824890"/>
    </source>
</evidence>
<dbReference type="Proteomes" id="UP000824890">
    <property type="component" value="Unassembled WGS sequence"/>
</dbReference>
<evidence type="ECO:0000313" key="2">
    <source>
        <dbReference type="EMBL" id="KAH0932255.1"/>
    </source>
</evidence>
<dbReference type="InterPro" id="IPR006566">
    <property type="entry name" value="FBD"/>
</dbReference>
<feature type="domain" description="FBD" evidence="1">
    <location>
        <begin position="295"/>
        <end position="366"/>
    </location>
</feature>
<dbReference type="Pfam" id="PF08387">
    <property type="entry name" value="FBD"/>
    <property type="match status" value="2"/>
</dbReference>
<evidence type="ECO:0000259" key="1">
    <source>
        <dbReference type="SMART" id="SM00579"/>
    </source>
</evidence>
<reference evidence="2 3" key="1">
    <citation type="submission" date="2021-05" db="EMBL/GenBank/DDBJ databases">
        <title>Genome Assembly of Synthetic Allotetraploid Brassica napus Reveals Homoeologous Exchanges between Subgenomes.</title>
        <authorList>
            <person name="Davis J.T."/>
        </authorList>
    </citation>
    <scope>NUCLEOTIDE SEQUENCE [LARGE SCALE GENOMIC DNA]</scope>
    <source>
        <strain evidence="3">cv. Da-Ae</strain>
        <tissue evidence="2">Seedling</tissue>
    </source>
</reference>
<name>A0ABQ8DSA9_BRANA</name>
<keyword evidence="3" id="KW-1185">Reference proteome</keyword>
<accession>A0ABQ8DSA9</accession>
<dbReference type="InterPro" id="IPR001810">
    <property type="entry name" value="F-box_dom"/>
</dbReference>
<proteinExistence type="predicted"/>
<dbReference type="InterPro" id="IPR050232">
    <property type="entry name" value="FBL13/AtMIF1-like"/>
</dbReference>
<dbReference type="PANTHER" id="PTHR31900:SF33">
    <property type="entry name" value="PROTEIN WITH RNI-LIKE_FBD-LIKE DOMAIN"/>
    <property type="match status" value="1"/>
</dbReference>
<dbReference type="EMBL" id="JAGKQM010000003">
    <property type="protein sequence ID" value="KAH0932255.1"/>
    <property type="molecule type" value="Genomic_DNA"/>
</dbReference>
<dbReference type="SUPFAM" id="SSF81383">
    <property type="entry name" value="F-box domain"/>
    <property type="match status" value="1"/>
</dbReference>
<comment type="caution">
    <text evidence="2">The sequence shown here is derived from an EMBL/GenBank/DDBJ whole genome shotgun (WGS) entry which is preliminary data.</text>
</comment>
<dbReference type="Pfam" id="PF00646">
    <property type="entry name" value="F-box"/>
    <property type="match status" value="2"/>
</dbReference>
<organism evidence="2 3">
    <name type="scientific">Brassica napus</name>
    <name type="common">Rape</name>
    <dbReference type="NCBI Taxonomy" id="3708"/>
    <lineage>
        <taxon>Eukaryota</taxon>
        <taxon>Viridiplantae</taxon>
        <taxon>Streptophyta</taxon>
        <taxon>Embryophyta</taxon>
        <taxon>Tracheophyta</taxon>
        <taxon>Spermatophyta</taxon>
        <taxon>Magnoliopsida</taxon>
        <taxon>eudicotyledons</taxon>
        <taxon>Gunneridae</taxon>
        <taxon>Pentapetalae</taxon>
        <taxon>rosids</taxon>
        <taxon>malvids</taxon>
        <taxon>Brassicales</taxon>
        <taxon>Brassicaceae</taxon>
        <taxon>Brassiceae</taxon>
        <taxon>Brassica</taxon>
    </lineage>
</organism>
<dbReference type="InterPro" id="IPR036047">
    <property type="entry name" value="F-box-like_dom_sf"/>
</dbReference>
<gene>
    <name evidence="2" type="ORF">HID58_009372</name>
</gene>
<protein>
    <recommendedName>
        <fullName evidence="1">FBD domain-containing protein</fullName>
    </recommendedName>
</protein>
<sequence>MTLCDGKKMVGRKRKTKTCDKGSKRSWICQLPDVLISGILARVPTKIAVRTGVLSKTWINHWKNVRGLDLESFEFSDMDTFVSFVRSFFDSHRESTIDKIRLSVHYSDCHSLLTQWTDIAIRRRIQHLDVCYYGTCCDVTMPVSLYTCKTLVHLRLCWVVLANLECLRTTVYLEKNFMIINLGCSTTLDIDMVFPDVTCTKLLICDTLTDIPRFRGLVTSSYILKNIFLHSEPGPLLQFRDLSRLHVKFSKSDLEMLPAILESCPKLQSLILELIKDPSYKKNREPKLMFSTVPPCLVSSLKVVELKRLIPRYEGEVELVRYFLKNSPILEKLRLDTYYTKKGMRDFLKEVVALPRCSSACEFTFVLNLMMQTSCVTKKKMVGRKRKAKTCDKGSQRSWICQLPDDLISDILLRVPTKHAVRTGVLSKTWINHWKSVRGLDLESFEFLDMDTFVSFVRSFFDSHRESMIDKIRLSVHYSDCKSLLTKWTDISIRRSVQHLDVCYYGPYSCDVTMPVSLYTCKTLTRGYVSKNFKIINLGCSTTLEIYAVFPRLTCTKRFICDTLTDIPRFRGIVLSSYILKNIFLHSEPGPLLQFRDLSRLHVKFSKSDLEMLPSILESCPILELIKDPSYKKNREPKLMFSTVPPCLVSSLKVVELIRLIPKYEGEVELVRYFLKNSPILEKLRLDTYYTKKGMRDFLKEVVALPRCSSACGVIVL</sequence>
<dbReference type="PANTHER" id="PTHR31900">
    <property type="entry name" value="F-BOX/RNI SUPERFAMILY PROTEIN-RELATED"/>
    <property type="match status" value="1"/>
</dbReference>
<feature type="domain" description="FBD" evidence="1">
    <location>
        <begin position="646"/>
        <end position="717"/>
    </location>
</feature>